<keyword evidence="2" id="KW-0472">Membrane</keyword>
<dbReference type="EMBL" id="AFYH01154524">
    <property type="status" value="NOT_ANNOTATED_CDS"/>
    <property type="molecule type" value="Genomic_DNA"/>
</dbReference>
<dbReference type="PANTHER" id="PTHR46967">
    <property type="entry name" value="INSULIN-LIKE GROWTH FACTOR BINDING PROTEIN,N-TERMINAL"/>
    <property type="match status" value="1"/>
</dbReference>
<dbReference type="Ensembl" id="ENSLACT00000025402.1">
    <property type="protein sequence ID" value="ENSLACP00000022108.1"/>
    <property type="gene ID" value="ENSLACG00000022388.1"/>
</dbReference>
<keyword evidence="2" id="KW-0812">Transmembrane</keyword>
<feature type="domain" description="TNFR-Cys" evidence="3">
    <location>
        <begin position="169"/>
        <end position="217"/>
    </location>
</feature>
<dbReference type="PANTHER" id="PTHR46967:SF1">
    <property type="entry name" value="KERATIN-ASSOCIATED PROTEIN 16-1-LIKE"/>
    <property type="match status" value="1"/>
</dbReference>
<dbReference type="eggNOG" id="KOG1217">
    <property type="taxonomic scope" value="Eukaryota"/>
</dbReference>
<evidence type="ECO:0000313" key="5">
    <source>
        <dbReference type="Proteomes" id="UP000008672"/>
    </source>
</evidence>
<keyword evidence="5" id="KW-1185">Reference proteome</keyword>
<dbReference type="EMBL" id="AFYH01154522">
    <property type="status" value="NOT_ANNOTATED_CDS"/>
    <property type="molecule type" value="Genomic_DNA"/>
</dbReference>
<dbReference type="PROSITE" id="PS50050">
    <property type="entry name" value="TNFR_NGFR_2"/>
    <property type="match status" value="1"/>
</dbReference>
<reference evidence="5" key="1">
    <citation type="submission" date="2011-08" db="EMBL/GenBank/DDBJ databases">
        <title>The draft genome of Latimeria chalumnae.</title>
        <authorList>
            <person name="Di Palma F."/>
            <person name="Alfoldi J."/>
            <person name="Johnson J."/>
            <person name="Berlin A."/>
            <person name="Gnerre S."/>
            <person name="Jaffe D."/>
            <person name="MacCallum I."/>
            <person name="Young S."/>
            <person name="Walker B.J."/>
            <person name="Lander E."/>
            <person name="Lindblad-Toh K."/>
        </authorList>
    </citation>
    <scope>NUCLEOTIDE SEQUENCE [LARGE SCALE GENOMIC DNA]</scope>
    <source>
        <strain evidence="5">Wild caught</strain>
    </source>
</reference>
<dbReference type="STRING" id="7897.ENSLACP00000022108"/>
<keyword evidence="2" id="KW-1133">Transmembrane helix</keyword>
<evidence type="ECO:0000256" key="1">
    <source>
        <dbReference type="PROSITE-ProRule" id="PRU00206"/>
    </source>
</evidence>
<dbReference type="AlphaFoldDB" id="M3XHA2"/>
<dbReference type="Bgee" id="ENSLACG00000022388">
    <property type="expression patterns" value="Expressed in pelvic fin and 5 other cell types or tissues"/>
</dbReference>
<evidence type="ECO:0000256" key="2">
    <source>
        <dbReference type="SAM" id="Phobius"/>
    </source>
</evidence>
<dbReference type="SMART" id="SM01411">
    <property type="entry name" value="Ephrin_rec_like"/>
    <property type="match status" value="3"/>
</dbReference>
<protein>
    <recommendedName>
        <fullName evidence="3">TNFR-Cys domain-containing protein</fullName>
    </recommendedName>
</protein>
<feature type="transmembrane region" description="Helical" evidence="2">
    <location>
        <begin position="283"/>
        <end position="307"/>
    </location>
</feature>
<dbReference type="InParanoid" id="M3XHA2"/>
<dbReference type="InterPro" id="IPR009030">
    <property type="entry name" value="Growth_fac_rcpt_cys_sf"/>
</dbReference>
<organism evidence="4 5">
    <name type="scientific">Latimeria chalumnae</name>
    <name type="common">Coelacanth</name>
    <dbReference type="NCBI Taxonomy" id="7897"/>
    <lineage>
        <taxon>Eukaryota</taxon>
        <taxon>Metazoa</taxon>
        <taxon>Chordata</taxon>
        <taxon>Craniata</taxon>
        <taxon>Vertebrata</taxon>
        <taxon>Euteleostomi</taxon>
        <taxon>Coelacanthiformes</taxon>
        <taxon>Coelacanthidae</taxon>
        <taxon>Latimeria</taxon>
    </lineage>
</organism>
<dbReference type="HOGENOM" id="CLU_821250_0_0_1"/>
<dbReference type="OMA" id="CDAEPVY"/>
<comment type="caution">
    <text evidence="1">Lacks conserved residue(s) required for the propagation of feature annotation.</text>
</comment>
<name>M3XHA2_LATCH</name>
<dbReference type="EMBL" id="AFYH01154521">
    <property type="status" value="NOT_ANNOTATED_CDS"/>
    <property type="molecule type" value="Genomic_DNA"/>
</dbReference>
<accession>M3XHA2</accession>
<reference evidence="4" key="3">
    <citation type="submission" date="2025-09" db="UniProtKB">
        <authorList>
            <consortium name="Ensembl"/>
        </authorList>
    </citation>
    <scope>IDENTIFICATION</scope>
</reference>
<dbReference type="EMBL" id="AFYH01154523">
    <property type="status" value="NOT_ANNOTATED_CDS"/>
    <property type="molecule type" value="Genomic_DNA"/>
</dbReference>
<dbReference type="Proteomes" id="UP000008672">
    <property type="component" value="Unassembled WGS sequence"/>
</dbReference>
<sequence>MRTYQKRLYSSVLTTYLLGVAVSQNANITLSMTTNAAEISNVTVFPVTIRPFTETPVFVNCTAVNTSTCVTCLPGTYSNNGTLNCSCCSDGSCTYPEECLSCPVGHYQSQAGQQVCFLCPYGFYTNSTGSSACFPCEPGFYSNETGSLTCSRCAPGYFTSRLSATFCDPCPPGSFCNTTNCSVCKTCPGGEEAVSKASTECSPCRPGMFKHPSDSMCKICSSGYYQIKWGQETCEICPENHYCPSPDINPILCPNDAFCPAGSTAPQYCMEIFLRKSGGTCELAPLTIVLLAICFAMIVLVIAFLILRRKRDLDQGTVSSRAPLLQKERTPDRMYGAFSNVEPVYAGW</sequence>
<evidence type="ECO:0000259" key="3">
    <source>
        <dbReference type="PROSITE" id="PS50050"/>
    </source>
</evidence>
<dbReference type="InterPro" id="IPR001368">
    <property type="entry name" value="TNFR/NGFR_Cys_rich_reg"/>
</dbReference>
<dbReference type="Pfam" id="PF07699">
    <property type="entry name" value="Ephrin_rec_like"/>
    <property type="match status" value="1"/>
</dbReference>
<gene>
    <name evidence="4" type="primary">SI:DKEY-21A6.5</name>
</gene>
<reference evidence="4" key="2">
    <citation type="submission" date="2025-08" db="UniProtKB">
        <authorList>
            <consortium name="Ensembl"/>
        </authorList>
    </citation>
    <scope>IDENTIFICATION</scope>
</reference>
<dbReference type="GeneTree" id="ENSGT00730000111999"/>
<proteinExistence type="predicted"/>
<evidence type="ECO:0000313" key="4">
    <source>
        <dbReference type="Ensembl" id="ENSLACP00000022108.1"/>
    </source>
</evidence>
<dbReference type="SUPFAM" id="SSF57184">
    <property type="entry name" value="Growth factor receptor domain"/>
    <property type="match status" value="2"/>
</dbReference>
<dbReference type="Gene3D" id="2.10.50.10">
    <property type="entry name" value="Tumor Necrosis Factor Receptor, subunit A, domain 2"/>
    <property type="match status" value="3"/>
</dbReference>
<dbReference type="InterPro" id="IPR011641">
    <property type="entry name" value="Tyr-kin_ephrin_A/B_rcpt-like"/>
</dbReference>
<feature type="repeat" description="TNFR-Cys" evidence="1">
    <location>
        <begin position="169"/>
        <end position="217"/>
    </location>
</feature>